<dbReference type="Pfam" id="PF01548">
    <property type="entry name" value="DEDD_Tnp_IS110"/>
    <property type="match status" value="1"/>
</dbReference>
<protein>
    <submittedName>
        <fullName evidence="2">Transposase</fullName>
    </submittedName>
</protein>
<dbReference type="Proteomes" id="UP001589710">
    <property type="component" value="Unassembled WGS sequence"/>
</dbReference>
<evidence type="ECO:0000313" key="3">
    <source>
        <dbReference type="Proteomes" id="UP001589710"/>
    </source>
</evidence>
<comment type="caution">
    <text evidence="2">The sequence shown here is derived from an EMBL/GenBank/DDBJ whole genome shotgun (WGS) entry which is preliminary data.</text>
</comment>
<organism evidence="2 3">
    <name type="scientific">Streptomyces yanii</name>
    <dbReference type="NCBI Taxonomy" id="78510"/>
    <lineage>
        <taxon>Bacteria</taxon>
        <taxon>Bacillati</taxon>
        <taxon>Actinomycetota</taxon>
        <taxon>Actinomycetes</taxon>
        <taxon>Kitasatosporales</taxon>
        <taxon>Streptomycetaceae</taxon>
        <taxon>Streptomyces</taxon>
    </lineage>
</organism>
<accession>A0ABV5R208</accession>
<evidence type="ECO:0000259" key="1">
    <source>
        <dbReference type="Pfam" id="PF01548"/>
    </source>
</evidence>
<dbReference type="EMBL" id="JBHMCG010000020">
    <property type="protein sequence ID" value="MFB9571757.1"/>
    <property type="molecule type" value="Genomic_DNA"/>
</dbReference>
<gene>
    <name evidence="2" type="ORF">ACFFTL_05185</name>
</gene>
<reference evidence="2 3" key="1">
    <citation type="submission" date="2024-09" db="EMBL/GenBank/DDBJ databases">
        <authorList>
            <person name="Sun Q."/>
            <person name="Mori K."/>
        </authorList>
    </citation>
    <scope>NUCLEOTIDE SEQUENCE [LARGE SCALE GENOMIC DNA]</scope>
    <source>
        <strain evidence="2 3">JCM 3331</strain>
    </source>
</reference>
<evidence type="ECO:0000313" key="2">
    <source>
        <dbReference type="EMBL" id="MFB9571757.1"/>
    </source>
</evidence>
<dbReference type="InterPro" id="IPR002525">
    <property type="entry name" value="Transp_IS110-like_N"/>
</dbReference>
<proteinExistence type="predicted"/>
<dbReference type="RefSeq" id="WP_386143611.1">
    <property type="nucleotide sequence ID" value="NZ_JBHMCG010000020.1"/>
</dbReference>
<name>A0ABV5R208_9ACTN</name>
<sequence>MSRTWAGIDSGKGKCHSLALDADGKTALSPRVTNDEPEPLKLFGDVLDLAGDREVTTPATKPPSHSHC</sequence>
<keyword evidence="3" id="KW-1185">Reference proteome</keyword>
<feature type="domain" description="Transposase IS110-like N-terminal" evidence="1">
    <location>
        <begin position="6"/>
        <end position="61"/>
    </location>
</feature>